<evidence type="ECO:0000256" key="1">
    <source>
        <dbReference type="SAM" id="MobiDB-lite"/>
    </source>
</evidence>
<evidence type="ECO:0000313" key="3">
    <source>
        <dbReference type="Proteomes" id="UP001165080"/>
    </source>
</evidence>
<reference evidence="2 3" key="1">
    <citation type="journal article" date="2023" name="Commun. Biol.">
        <title>Reorganization of the ancestral sex-determining regions during the evolution of trioecy in Pleodorina starrii.</title>
        <authorList>
            <person name="Takahashi K."/>
            <person name="Suzuki S."/>
            <person name="Kawai-Toyooka H."/>
            <person name="Yamamoto K."/>
            <person name="Hamaji T."/>
            <person name="Ootsuki R."/>
            <person name="Yamaguchi H."/>
            <person name="Kawachi M."/>
            <person name="Higashiyama T."/>
            <person name="Nozaki H."/>
        </authorList>
    </citation>
    <scope>NUCLEOTIDE SEQUENCE [LARGE SCALE GENOMIC DNA]</scope>
    <source>
        <strain evidence="2 3">NIES-4479</strain>
    </source>
</reference>
<sequence>MVAASAPSNSPLTKSRSATMQRFTPFQSGESLRSTSHSTCRSPTAPPPSRKDGGGANCTATRLSYRPCRTTLPSRRARARNARRPATASAAARATKQPNNKRDQRNNKHTTLLNPEEGA</sequence>
<dbReference type="EMBL" id="BRXU01000001">
    <property type="protein sequence ID" value="GLC47720.1"/>
    <property type="molecule type" value="Genomic_DNA"/>
</dbReference>
<feature type="region of interest" description="Disordered" evidence="1">
    <location>
        <begin position="1"/>
        <end position="119"/>
    </location>
</feature>
<name>A0A9W6B9N1_9CHLO</name>
<comment type="caution">
    <text evidence="2">The sequence shown here is derived from an EMBL/GenBank/DDBJ whole genome shotgun (WGS) entry which is preliminary data.</text>
</comment>
<feature type="compositionally biased region" description="Low complexity" evidence="1">
    <location>
        <begin position="84"/>
        <end position="95"/>
    </location>
</feature>
<feature type="compositionally biased region" description="Polar residues" evidence="1">
    <location>
        <begin position="1"/>
        <end position="42"/>
    </location>
</feature>
<proteinExistence type="predicted"/>
<dbReference type="AlphaFoldDB" id="A0A9W6B9N1"/>
<organism evidence="2 3">
    <name type="scientific">Pleodorina starrii</name>
    <dbReference type="NCBI Taxonomy" id="330485"/>
    <lineage>
        <taxon>Eukaryota</taxon>
        <taxon>Viridiplantae</taxon>
        <taxon>Chlorophyta</taxon>
        <taxon>core chlorophytes</taxon>
        <taxon>Chlorophyceae</taxon>
        <taxon>CS clade</taxon>
        <taxon>Chlamydomonadales</taxon>
        <taxon>Volvocaceae</taxon>
        <taxon>Pleodorina</taxon>
    </lineage>
</organism>
<dbReference type="Proteomes" id="UP001165080">
    <property type="component" value="Unassembled WGS sequence"/>
</dbReference>
<accession>A0A9W6B9N1</accession>
<protein>
    <submittedName>
        <fullName evidence="2">Uncharacterized protein</fullName>
    </submittedName>
</protein>
<evidence type="ECO:0000313" key="2">
    <source>
        <dbReference type="EMBL" id="GLC47720.1"/>
    </source>
</evidence>
<gene>
    <name evidence="2" type="primary">PLESTBF000010</name>
    <name evidence="2" type="ORF">PLESTB_000018600</name>
</gene>
<keyword evidence="3" id="KW-1185">Reference proteome</keyword>